<dbReference type="Proteomes" id="UP000199207">
    <property type="component" value="Unassembled WGS sequence"/>
</dbReference>
<keyword evidence="4" id="KW-0804">Transcription</keyword>
<evidence type="ECO:0000259" key="6">
    <source>
        <dbReference type="PROSITE" id="PS50931"/>
    </source>
</evidence>
<dbReference type="AlphaFoldDB" id="A0A1I1NED1"/>
<dbReference type="EMBL" id="FOLM01000007">
    <property type="protein sequence ID" value="SFC93818.1"/>
    <property type="molecule type" value="Genomic_DNA"/>
</dbReference>
<evidence type="ECO:0000256" key="1">
    <source>
        <dbReference type="ARBA" id="ARBA00009437"/>
    </source>
</evidence>
<evidence type="ECO:0000313" key="7">
    <source>
        <dbReference type="EMBL" id="SFC93818.1"/>
    </source>
</evidence>
<dbReference type="STRING" id="910347.SAMN05421773_107277"/>
<dbReference type="FunFam" id="1.10.10.10:FF:000001">
    <property type="entry name" value="LysR family transcriptional regulator"/>
    <property type="match status" value="1"/>
</dbReference>
<dbReference type="Gene3D" id="1.10.10.10">
    <property type="entry name" value="Winged helix-like DNA-binding domain superfamily/Winged helix DNA-binding domain"/>
    <property type="match status" value="1"/>
</dbReference>
<comment type="similarity">
    <text evidence="1">Belongs to the LysR transcriptional regulatory family.</text>
</comment>
<evidence type="ECO:0000256" key="3">
    <source>
        <dbReference type="ARBA" id="ARBA00023125"/>
    </source>
</evidence>
<name>A0A1I1NED1_9ACTN</name>
<feature type="region of interest" description="Disordered" evidence="5">
    <location>
        <begin position="305"/>
        <end position="329"/>
    </location>
</feature>
<accession>A0A1I1NED1</accession>
<dbReference type="PANTHER" id="PTHR30346">
    <property type="entry name" value="TRANSCRIPTIONAL DUAL REGULATOR HCAR-RELATED"/>
    <property type="match status" value="1"/>
</dbReference>
<dbReference type="PRINTS" id="PR00039">
    <property type="entry name" value="HTHLYSR"/>
</dbReference>
<dbReference type="CDD" id="cd08436">
    <property type="entry name" value="PBP2_LTTR_like_3"/>
    <property type="match status" value="1"/>
</dbReference>
<evidence type="ECO:0000313" key="8">
    <source>
        <dbReference type="Proteomes" id="UP000199207"/>
    </source>
</evidence>
<dbReference type="PROSITE" id="PS50931">
    <property type="entry name" value="HTH_LYSR"/>
    <property type="match status" value="1"/>
</dbReference>
<dbReference type="Gene3D" id="3.40.190.290">
    <property type="match status" value="1"/>
</dbReference>
<organism evidence="7 8">
    <name type="scientific">Streptomyces aidingensis</name>
    <dbReference type="NCBI Taxonomy" id="910347"/>
    <lineage>
        <taxon>Bacteria</taxon>
        <taxon>Bacillati</taxon>
        <taxon>Actinomycetota</taxon>
        <taxon>Actinomycetes</taxon>
        <taxon>Kitasatosporales</taxon>
        <taxon>Streptomycetaceae</taxon>
        <taxon>Streptomyces</taxon>
    </lineage>
</organism>
<dbReference type="InterPro" id="IPR005119">
    <property type="entry name" value="LysR_subst-bd"/>
</dbReference>
<dbReference type="GO" id="GO:0003700">
    <property type="term" value="F:DNA-binding transcription factor activity"/>
    <property type="evidence" value="ECO:0007669"/>
    <property type="project" value="InterPro"/>
</dbReference>
<evidence type="ECO:0000256" key="5">
    <source>
        <dbReference type="SAM" id="MobiDB-lite"/>
    </source>
</evidence>
<reference evidence="7 8" key="1">
    <citation type="submission" date="2016-10" db="EMBL/GenBank/DDBJ databases">
        <authorList>
            <person name="de Groot N.N."/>
        </authorList>
    </citation>
    <scope>NUCLEOTIDE SEQUENCE [LARGE SCALE GENOMIC DNA]</scope>
    <source>
        <strain evidence="7 8">CGMCC 4.5739</strain>
    </source>
</reference>
<keyword evidence="2" id="KW-0805">Transcription regulation</keyword>
<dbReference type="SUPFAM" id="SSF46785">
    <property type="entry name" value="Winged helix' DNA-binding domain"/>
    <property type="match status" value="1"/>
</dbReference>
<dbReference type="SUPFAM" id="SSF53850">
    <property type="entry name" value="Periplasmic binding protein-like II"/>
    <property type="match status" value="1"/>
</dbReference>
<keyword evidence="8" id="KW-1185">Reference proteome</keyword>
<keyword evidence="3 7" id="KW-0238">DNA-binding</keyword>
<feature type="domain" description="HTH lysR-type" evidence="6">
    <location>
        <begin position="8"/>
        <end position="65"/>
    </location>
</feature>
<dbReference type="GO" id="GO:0032993">
    <property type="term" value="C:protein-DNA complex"/>
    <property type="evidence" value="ECO:0007669"/>
    <property type="project" value="TreeGrafter"/>
</dbReference>
<dbReference type="Pfam" id="PF00126">
    <property type="entry name" value="HTH_1"/>
    <property type="match status" value="1"/>
</dbReference>
<sequence length="329" mass="34353">MNKNDCSVDLQQMRYVVAVAETRNFTRAAERCSVVQSSLSHRIAGLERELGVRLFARSSRRVELTSAGAAFVAGARECLAAADRAAADAAAAGGVVRGRLAVGVIVTTAAVDVPEVLQRYRARHPQVRVVLRSGRSDAMAAAIRAGDLDIAFLGLPEGERPAGVETVVLDHDRHVLVVPAGHRLAGASRVTLAEIAGESFVDFVAGTPARAQSDQAFTAAGLVRDVAYEAGVVELMTRLIARRLGVALLPSAFIRPLAAGDPELVLVPVVDGPRRVEYLAWSRFNPSPATRAMLDVLGVHGVHGARAPASRGGPPAAGPAPEAGAGRPA</sequence>
<dbReference type="Pfam" id="PF03466">
    <property type="entry name" value="LysR_substrate"/>
    <property type="match status" value="1"/>
</dbReference>
<protein>
    <submittedName>
        <fullName evidence="7">DNA-binding transcriptional regulator, LysR family</fullName>
    </submittedName>
</protein>
<dbReference type="InterPro" id="IPR036388">
    <property type="entry name" value="WH-like_DNA-bd_sf"/>
</dbReference>
<proteinExistence type="inferred from homology"/>
<gene>
    <name evidence="7" type="ORF">SAMN05421773_107277</name>
</gene>
<dbReference type="InterPro" id="IPR036390">
    <property type="entry name" value="WH_DNA-bd_sf"/>
</dbReference>
<dbReference type="GO" id="GO:0003677">
    <property type="term" value="F:DNA binding"/>
    <property type="evidence" value="ECO:0007669"/>
    <property type="project" value="UniProtKB-KW"/>
</dbReference>
<dbReference type="InterPro" id="IPR000847">
    <property type="entry name" value="LysR_HTH_N"/>
</dbReference>
<evidence type="ECO:0000256" key="4">
    <source>
        <dbReference type="ARBA" id="ARBA00023163"/>
    </source>
</evidence>
<dbReference type="PANTHER" id="PTHR30346:SF30">
    <property type="entry name" value="SMALL NEUTRAL PROTEASE REGULATORY PROTEIN"/>
    <property type="match status" value="1"/>
</dbReference>
<evidence type="ECO:0000256" key="2">
    <source>
        <dbReference type="ARBA" id="ARBA00023015"/>
    </source>
</evidence>